<reference evidence="3 4" key="1">
    <citation type="submission" date="2017-07" db="EMBL/GenBank/DDBJ databases">
        <title>Leptospira spp. isolated from tropical soils.</title>
        <authorList>
            <person name="Thibeaux R."/>
            <person name="Iraola G."/>
            <person name="Ferres I."/>
            <person name="Bierque E."/>
            <person name="Girault D."/>
            <person name="Soupe-Gilbert M.-E."/>
            <person name="Picardeau M."/>
            <person name="Goarant C."/>
        </authorList>
    </citation>
    <scope>NUCLEOTIDE SEQUENCE [LARGE SCALE GENOMIC DNA]</scope>
    <source>
        <strain evidence="3 4">MCA1-C-A1</strain>
    </source>
</reference>
<dbReference type="AlphaFoldDB" id="A0A2M9XD93"/>
<gene>
    <name evidence="3" type="ORF">CH357_08460</name>
</gene>
<dbReference type="OrthoDB" id="9771932at2"/>
<dbReference type="GO" id="GO:0019748">
    <property type="term" value="P:secondary metabolic process"/>
    <property type="evidence" value="ECO:0007669"/>
    <property type="project" value="TreeGrafter"/>
</dbReference>
<dbReference type="EMBL" id="NPDN01000004">
    <property type="protein sequence ID" value="PJZ25675.1"/>
    <property type="molecule type" value="Genomic_DNA"/>
</dbReference>
<dbReference type="PANTHER" id="PTHR21240">
    <property type="entry name" value="2-AMINO-3-CARBOXYLMUCONATE-6-SEMIALDEHYDE DECARBOXYLASE"/>
    <property type="match status" value="1"/>
</dbReference>
<dbReference type="GO" id="GO:0016831">
    <property type="term" value="F:carboxy-lyase activity"/>
    <property type="evidence" value="ECO:0007669"/>
    <property type="project" value="InterPro"/>
</dbReference>
<proteinExistence type="predicted"/>
<protein>
    <submittedName>
        <fullName evidence="3">Amidohydrolase</fullName>
    </submittedName>
</protein>
<name>A0A2M9XD93_9LEPT</name>
<dbReference type="InterPro" id="IPR032466">
    <property type="entry name" value="Metal_Hydrolase"/>
</dbReference>
<dbReference type="Pfam" id="PF04909">
    <property type="entry name" value="Amidohydro_2"/>
    <property type="match status" value="1"/>
</dbReference>
<organism evidence="3 4">
    <name type="scientific">Leptospira hartskeerlii</name>
    <dbReference type="NCBI Taxonomy" id="2023177"/>
    <lineage>
        <taxon>Bacteria</taxon>
        <taxon>Pseudomonadati</taxon>
        <taxon>Spirochaetota</taxon>
        <taxon>Spirochaetia</taxon>
        <taxon>Leptospirales</taxon>
        <taxon>Leptospiraceae</taxon>
        <taxon>Leptospira</taxon>
    </lineage>
</organism>
<dbReference type="InterPro" id="IPR006680">
    <property type="entry name" value="Amidohydro-rel"/>
</dbReference>
<keyword evidence="3" id="KW-0378">Hydrolase</keyword>
<keyword evidence="1" id="KW-0456">Lyase</keyword>
<evidence type="ECO:0000313" key="3">
    <source>
        <dbReference type="EMBL" id="PJZ25675.1"/>
    </source>
</evidence>
<accession>A0A2M9XD93</accession>
<dbReference type="Proteomes" id="UP000232196">
    <property type="component" value="Unassembled WGS sequence"/>
</dbReference>
<sequence length="356" mass="39775">MREQISAIDVHHHFIPSFYTEALYRQGIKVVAGAPLPSWSPERSLDAMNINGIRTAITSISSPGVYFGNIEEAVSLARRCNEYAREIKEIYSGRFGSFAILPMPLPKEATQEAVYALDTLKAEGIVLLASTKGKFLGDPDFDELMAELDKRNAVVFVHPNIHPSSETLGLKTPGFILEFLCDTTRAAVNLIYTGTLEKYPRIKWILAHAGGFLPYVAWRVSLGNLLPEISEKAPQGILTYLKRFYFDTALSPSPFAMTALKELVEPDHILFGSDFPFAPEPLFIHQREELNKLKQFDTSTLTGIDRGHALKLFPNLAIKGEIYGNAPVFDRINLSTAIKFEVIKRFVSLASKARKR</sequence>
<keyword evidence="4" id="KW-1185">Reference proteome</keyword>
<comment type="caution">
    <text evidence="3">The sequence shown here is derived from an EMBL/GenBank/DDBJ whole genome shotgun (WGS) entry which is preliminary data.</text>
</comment>
<feature type="domain" description="Amidohydrolase-related" evidence="2">
    <location>
        <begin position="8"/>
        <end position="292"/>
    </location>
</feature>
<dbReference type="RefSeq" id="WP_100706318.1">
    <property type="nucleotide sequence ID" value="NZ_NPDL01000001.1"/>
</dbReference>
<dbReference type="GO" id="GO:0016787">
    <property type="term" value="F:hydrolase activity"/>
    <property type="evidence" value="ECO:0007669"/>
    <property type="project" value="UniProtKB-KW"/>
</dbReference>
<evidence type="ECO:0000313" key="4">
    <source>
        <dbReference type="Proteomes" id="UP000232196"/>
    </source>
</evidence>
<dbReference type="GO" id="GO:0005737">
    <property type="term" value="C:cytoplasm"/>
    <property type="evidence" value="ECO:0007669"/>
    <property type="project" value="TreeGrafter"/>
</dbReference>
<evidence type="ECO:0000256" key="1">
    <source>
        <dbReference type="ARBA" id="ARBA00023239"/>
    </source>
</evidence>
<dbReference type="PANTHER" id="PTHR21240:SF28">
    <property type="entry name" value="ISO-OROTATE DECARBOXYLASE (EUROFUNG)"/>
    <property type="match status" value="1"/>
</dbReference>
<dbReference type="SUPFAM" id="SSF51556">
    <property type="entry name" value="Metallo-dependent hydrolases"/>
    <property type="match status" value="1"/>
</dbReference>
<evidence type="ECO:0000259" key="2">
    <source>
        <dbReference type="Pfam" id="PF04909"/>
    </source>
</evidence>
<dbReference type="InterPro" id="IPR032465">
    <property type="entry name" value="ACMSD"/>
</dbReference>
<dbReference type="Gene3D" id="3.20.20.140">
    <property type="entry name" value="Metal-dependent hydrolases"/>
    <property type="match status" value="1"/>
</dbReference>